<dbReference type="SUPFAM" id="SSF55031">
    <property type="entry name" value="Bacterial exopeptidase dimerisation domain"/>
    <property type="match status" value="1"/>
</dbReference>
<dbReference type="CDD" id="cd05672">
    <property type="entry name" value="M20_ACY1L2-like"/>
    <property type="match status" value="1"/>
</dbReference>
<dbReference type="Proteomes" id="UP000028702">
    <property type="component" value="Unassembled WGS sequence"/>
</dbReference>
<evidence type="ECO:0000313" key="5">
    <source>
        <dbReference type="Proteomes" id="UP000028702"/>
    </source>
</evidence>
<dbReference type="InterPro" id="IPR011650">
    <property type="entry name" value="Peptidase_M20_dimer"/>
</dbReference>
<comment type="caution">
    <text evidence="4">The sequence shown here is derived from an EMBL/GenBank/DDBJ whole genome shotgun (WGS) entry which is preliminary data.</text>
</comment>
<evidence type="ECO:0000256" key="1">
    <source>
        <dbReference type="ARBA" id="ARBA00022801"/>
    </source>
</evidence>
<dbReference type="STRING" id="1333998.M2A_2579"/>
<dbReference type="Pfam" id="PF07687">
    <property type="entry name" value="M20_dimer"/>
    <property type="match status" value="1"/>
</dbReference>
<dbReference type="AlphaFoldDB" id="A0A081BDG2"/>
<dbReference type="GO" id="GO:0005737">
    <property type="term" value="C:cytoplasm"/>
    <property type="evidence" value="ECO:0007669"/>
    <property type="project" value="TreeGrafter"/>
</dbReference>
<dbReference type="InterPro" id="IPR017439">
    <property type="entry name" value="Amidohydrolase"/>
</dbReference>
<dbReference type="PANTHER" id="PTHR30575:SF0">
    <property type="entry name" value="XAA-ARG DIPEPTIDASE"/>
    <property type="match status" value="1"/>
</dbReference>
<feature type="domain" description="Peptidase M20 dimerisation" evidence="3">
    <location>
        <begin position="171"/>
        <end position="261"/>
    </location>
</feature>
<dbReference type="GO" id="GO:0046657">
    <property type="term" value="P:folic acid catabolic process"/>
    <property type="evidence" value="ECO:0007669"/>
    <property type="project" value="TreeGrafter"/>
</dbReference>
<gene>
    <name evidence="4" type="ORF">M2A_2579</name>
</gene>
<dbReference type="EMBL" id="BBIO01000014">
    <property type="protein sequence ID" value="GAK46080.1"/>
    <property type="molecule type" value="Genomic_DNA"/>
</dbReference>
<dbReference type="FunFam" id="3.30.70.360:FF:000004">
    <property type="entry name" value="Peptidase M20 domain-containing protein 2"/>
    <property type="match status" value="1"/>
</dbReference>
<evidence type="ECO:0000313" key="4">
    <source>
        <dbReference type="EMBL" id="GAK46080.1"/>
    </source>
</evidence>
<keyword evidence="5" id="KW-1185">Reference proteome</keyword>
<reference evidence="4 5" key="1">
    <citation type="submission" date="2014-07" db="EMBL/GenBank/DDBJ databases">
        <title>Tepidicaulis marinum gen. nov., sp. nov., a novel marine bacterium denitrifying nitrate to nitrous oxide strictly under microaerobic conditions.</title>
        <authorList>
            <person name="Takeuchi M."/>
            <person name="Yamagishi T."/>
            <person name="Kamagata Y."/>
            <person name="Oshima K."/>
            <person name="Hattori M."/>
            <person name="Katayama T."/>
            <person name="Hanada S."/>
            <person name="Tamaki H."/>
            <person name="Marumo K."/>
            <person name="Maeda H."/>
            <person name="Nedachi M."/>
            <person name="Iwasaki W."/>
            <person name="Suwa Y."/>
            <person name="Sakata S."/>
        </authorList>
    </citation>
    <scope>NUCLEOTIDE SEQUENCE [LARGE SCALE GENOMIC DNA]</scope>
    <source>
        <strain evidence="4 5">MA2</strain>
    </source>
</reference>
<dbReference type="Gene3D" id="3.30.70.360">
    <property type="match status" value="1"/>
</dbReference>
<dbReference type="InterPro" id="IPR017144">
    <property type="entry name" value="Xaa-Arg_dipeptidase"/>
</dbReference>
<dbReference type="SUPFAM" id="SSF53187">
    <property type="entry name" value="Zn-dependent exopeptidases"/>
    <property type="match status" value="1"/>
</dbReference>
<dbReference type="InterPro" id="IPR052030">
    <property type="entry name" value="Peptidase_M20/M20A_hydrolases"/>
</dbReference>
<evidence type="ECO:0000259" key="3">
    <source>
        <dbReference type="Pfam" id="PF07687"/>
    </source>
</evidence>
<dbReference type="InterPro" id="IPR002933">
    <property type="entry name" value="Peptidase_M20"/>
</dbReference>
<dbReference type="InterPro" id="IPR036264">
    <property type="entry name" value="Bact_exopeptidase_dim_dom"/>
</dbReference>
<dbReference type="eggNOG" id="COG1473">
    <property type="taxonomic scope" value="Bacteria"/>
</dbReference>
<dbReference type="Pfam" id="PF01546">
    <property type="entry name" value="Peptidase_M20"/>
    <property type="match status" value="1"/>
</dbReference>
<proteinExistence type="inferred from homology"/>
<dbReference type="NCBIfam" id="TIGR01891">
    <property type="entry name" value="amidohydrolases"/>
    <property type="match status" value="1"/>
</dbReference>
<keyword evidence="1 4" id="KW-0378">Hydrolase</keyword>
<dbReference type="PANTHER" id="PTHR30575">
    <property type="entry name" value="PEPTIDASE M20"/>
    <property type="match status" value="1"/>
</dbReference>
<protein>
    <recommendedName>
        <fullName evidence="2">Peptidase M20 domain-containing protein 2</fullName>
    </recommendedName>
</protein>
<dbReference type="RefSeq" id="WP_045448288.1">
    <property type="nucleotide sequence ID" value="NZ_BBIO01000014.1"/>
</dbReference>
<dbReference type="GO" id="GO:0071713">
    <property type="term" value="F:para-aminobenzoyl-glutamate hydrolase activity"/>
    <property type="evidence" value="ECO:0007669"/>
    <property type="project" value="TreeGrafter"/>
</dbReference>
<organism evidence="4 5">
    <name type="scientific">Tepidicaulis marinus</name>
    <dbReference type="NCBI Taxonomy" id="1333998"/>
    <lineage>
        <taxon>Bacteria</taxon>
        <taxon>Pseudomonadati</taxon>
        <taxon>Pseudomonadota</taxon>
        <taxon>Alphaproteobacteria</taxon>
        <taxon>Hyphomicrobiales</taxon>
        <taxon>Parvibaculaceae</taxon>
        <taxon>Tepidicaulis</taxon>
    </lineage>
</organism>
<dbReference type="PIRSF" id="PIRSF037226">
    <property type="entry name" value="Amidohydrolase_ACY1L2_prd"/>
    <property type="match status" value="1"/>
</dbReference>
<name>A0A081BDG2_9HYPH</name>
<sequence length="418" mass="43754">MADTKALKKQVCDMIDAMSGELIDISHAIHARPELAFHEHHAAKTLTGALEKNGLPVTREAFGLETAYASAFGNGGAEVAILSEYDALPGIGHACGHNIIATTGLGAALALSKLNGALPGRVRYLGTPAEEKGGGKELMAQFGAFDGLDAAMMVHPAGINLATMPCICISEVEVTYHGKSAHASAMPHAGINALDALITAYQAIAQLRQHIRPTERIHGIITKGGDAPNIVPEVAQAVFYVRAANAEELAALKKRVTGCFEAGGMASGAGVQIRWAKADYLDMKTSWPLAKAYEENSRMLGRDFFPLEKLPTGSAGSTDMGNVSHRVPSIHPMIASAPAHVVIHNPEFARWAASDLGDKACIDGAKALAMTAIDFLSDQAMQAEAKEGFAKSAEFSARSVAAAFNPDGVQEIGGCGCC</sequence>
<accession>A0A081BDG2</accession>
<dbReference type="Gene3D" id="3.40.630.10">
    <property type="entry name" value="Zn peptidases"/>
    <property type="match status" value="1"/>
</dbReference>
<evidence type="ECO:0000256" key="2">
    <source>
        <dbReference type="PIRNR" id="PIRNR037226"/>
    </source>
</evidence>
<comment type="similarity">
    <text evidence="2">Belongs to the peptidase M20A family.</text>
</comment>
<dbReference type="GO" id="GO:0016805">
    <property type="term" value="F:dipeptidase activity"/>
    <property type="evidence" value="ECO:0007669"/>
    <property type="project" value="InterPro"/>
</dbReference>